<keyword evidence="3" id="KW-1185">Reference proteome</keyword>
<dbReference type="InterPro" id="IPR043502">
    <property type="entry name" value="DNA/RNA_pol_sf"/>
</dbReference>
<evidence type="ECO:0000259" key="1">
    <source>
        <dbReference type="Pfam" id="PF07727"/>
    </source>
</evidence>
<dbReference type="SUPFAM" id="SSF56672">
    <property type="entry name" value="DNA/RNA polymerases"/>
    <property type="match status" value="1"/>
</dbReference>
<name>A0A371HBS3_MUCPR</name>
<comment type="caution">
    <text evidence="2">The sequence shown here is derived from an EMBL/GenBank/DDBJ whole genome shotgun (WGS) entry which is preliminary data.</text>
</comment>
<proteinExistence type="predicted"/>
<gene>
    <name evidence="2" type="ORF">CR513_16591</name>
</gene>
<feature type="non-terminal residue" evidence="2">
    <location>
        <position position="1"/>
    </location>
</feature>
<feature type="domain" description="Reverse transcriptase Ty1/copia-type" evidence="1">
    <location>
        <begin position="12"/>
        <end position="142"/>
    </location>
</feature>
<protein>
    <recommendedName>
        <fullName evidence="1">Reverse transcriptase Ty1/copia-type domain-containing protein</fullName>
    </recommendedName>
</protein>
<dbReference type="InterPro" id="IPR013103">
    <property type="entry name" value="RVT_2"/>
</dbReference>
<dbReference type="STRING" id="157652.A0A371HBS3"/>
<dbReference type="AlphaFoldDB" id="A0A371HBS3"/>
<accession>A0A371HBS3</accession>
<evidence type="ECO:0000313" key="3">
    <source>
        <dbReference type="Proteomes" id="UP000257109"/>
    </source>
</evidence>
<dbReference type="Proteomes" id="UP000257109">
    <property type="component" value="Unassembled WGS sequence"/>
</dbReference>
<dbReference type="Pfam" id="PF07727">
    <property type="entry name" value="RVT_2"/>
    <property type="match status" value="1"/>
</dbReference>
<organism evidence="2 3">
    <name type="scientific">Mucuna pruriens</name>
    <name type="common">Velvet bean</name>
    <name type="synonym">Dolichos pruriens</name>
    <dbReference type="NCBI Taxonomy" id="157652"/>
    <lineage>
        <taxon>Eukaryota</taxon>
        <taxon>Viridiplantae</taxon>
        <taxon>Streptophyta</taxon>
        <taxon>Embryophyta</taxon>
        <taxon>Tracheophyta</taxon>
        <taxon>Spermatophyta</taxon>
        <taxon>Magnoliopsida</taxon>
        <taxon>eudicotyledons</taxon>
        <taxon>Gunneridae</taxon>
        <taxon>Pentapetalae</taxon>
        <taxon>rosids</taxon>
        <taxon>fabids</taxon>
        <taxon>Fabales</taxon>
        <taxon>Fabaceae</taxon>
        <taxon>Papilionoideae</taxon>
        <taxon>50 kb inversion clade</taxon>
        <taxon>NPAAA clade</taxon>
        <taxon>indigoferoid/millettioid clade</taxon>
        <taxon>Phaseoleae</taxon>
        <taxon>Mucuna</taxon>
    </lineage>
</organism>
<dbReference type="EMBL" id="QJKJ01003040">
    <property type="protein sequence ID" value="RDY00251.1"/>
    <property type="molecule type" value="Genomic_DNA"/>
</dbReference>
<sequence length="210" mass="24203">MTLGSYQIFLKEAIGVKWVFKIKKNAKGEVERYKARLVAKGYKQQHGVDYDEVFAPVARMETIRLLISIAAQMGWRIFQLDVKSAFLNGYLEENVYVEQPMGFAIKGQEEKVLKLKKVLYGLKQAPRTWNSRIDKYFQDNGYAKKVLEKFKMFDFNPVNTPMEGSLKLSRFDSGEKEDPTLFKSLVLSLSLYGSSYLYSYEGSKENSLLP</sequence>
<reference evidence="2" key="1">
    <citation type="submission" date="2018-05" db="EMBL/GenBank/DDBJ databases">
        <title>Draft genome of Mucuna pruriens seed.</title>
        <authorList>
            <person name="Nnadi N.E."/>
            <person name="Vos R."/>
            <person name="Hasami M.H."/>
            <person name="Devisetty U.K."/>
            <person name="Aguiy J.C."/>
        </authorList>
    </citation>
    <scope>NUCLEOTIDE SEQUENCE [LARGE SCALE GENOMIC DNA]</scope>
    <source>
        <strain evidence="2">JCA_2017</strain>
    </source>
</reference>
<dbReference type="OrthoDB" id="1749346at2759"/>
<evidence type="ECO:0000313" key="2">
    <source>
        <dbReference type="EMBL" id="RDY00251.1"/>
    </source>
</evidence>